<feature type="compositionally biased region" description="Low complexity" evidence="1">
    <location>
        <begin position="73"/>
        <end position="90"/>
    </location>
</feature>
<dbReference type="AlphaFoldDB" id="A0AAV9VMG0"/>
<gene>
    <name evidence="2" type="ORF">TWF730_000008</name>
</gene>
<feature type="region of interest" description="Disordered" evidence="1">
    <location>
        <begin position="60"/>
        <end position="90"/>
    </location>
</feature>
<name>A0AAV9VMG0_9PEZI</name>
<dbReference type="Proteomes" id="UP001373714">
    <property type="component" value="Unassembled WGS sequence"/>
</dbReference>
<feature type="region of interest" description="Disordered" evidence="1">
    <location>
        <begin position="1"/>
        <end position="42"/>
    </location>
</feature>
<organism evidence="2 3">
    <name type="scientific">Orbilia blumenaviensis</name>
    <dbReference type="NCBI Taxonomy" id="1796055"/>
    <lineage>
        <taxon>Eukaryota</taxon>
        <taxon>Fungi</taxon>
        <taxon>Dikarya</taxon>
        <taxon>Ascomycota</taxon>
        <taxon>Pezizomycotina</taxon>
        <taxon>Orbiliomycetes</taxon>
        <taxon>Orbiliales</taxon>
        <taxon>Orbiliaceae</taxon>
        <taxon>Orbilia</taxon>
    </lineage>
</organism>
<accession>A0AAV9VMG0</accession>
<dbReference type="EMBL" id="JAVHNS010000001">
    <property type="protein sequence ID" value="KAK6362550.1"/>
    <property type="molecule type" value="Genomic_DNA"/>
</dbReference>
<keyword evidence="3" id="KW-1185">Reference proteome</keyword>
<proteinExistence type="predicted"/>
<sequence length="297" mass="32466">MQSYQASRKRDRSTGDTTGLPAPVIKKTTTIEGGVEAAPSQPDLLSDTIDEMLSNPVDIYAGPSILSSEREPSPAASQESSCQPSSPPESGVFIPTSVALPLKVTGDIALPAGPVRVMKHRKDYEGNLDCAELHPEPDAVLVFENPRYINSLVFEDHLSISGTAAEVRQLQEFLKFLRKRMSSCAVCQLTNKPSEHHLTTCKKAARLGTFVWQSTFNSRDSNAFEQAILVLAALLRLVASHHLTDIAIYLGENIPSNYLDYKEWCLQPAVFCGCKALKAHIVLFALKVMAEDGVIEL</sequence>
<comment type="caution">
    <text evidence="2">The sequence shown here is derived from an EMBL/GenBank/DDBJ whole genome shotgun (WGS) entry which is preliminary data.</text>
</comment>
<evidence type="ECO:0000313" key="2">
    <source>
        <dbReference type="EMBL" id="KAK6362550.1"/>
    </source>
</evidence>
<protein>
    <submittedName>
        <fullName evidence="2">Uncharacterized protein</fullName>
    </submittedName>
</protein>
<evidence type="ECO:0000313" key="3">
    <source>
        <dbReference type="Proteomes" id="UP001373714"/>
    </source>
</evidence>
<reference evidence="2 3" key="1">
    <citation type="submission" date="2019-10" db="EMBL/GenBank/DDBJ databases">
        <authorList>
            <person name="Palmer J.M."/>
        </authorList>
    </citation>
    <scope>NUCLEOTIDE SEQUENCE [LARGE SCALE GENOMIC DNA]</scope>
    <source>
        <strain evidence="2 3">TWF730</strain>
    </source>
</reference>
<evidence type="ECO:0000256" key="1">
    <source>
        <dbReference type="SAM" id="MobiDB-lite"/>
    </source>
</evidence>